<evidence type="ECO:0000256" key="1">
    <source>
        <dbReference type="SAM" id="SignalP"/>
    </source>
</evidence>
<dbReference type="EMBL" id="FJUY01000011">
    <property type="protein sequence ID" value="CZT21318.1"/>
    <property type="molecule type" value="Genomic_DNA"/>
</dbReference>
<organism evidence="2 3">
    <name type="scientific">Ramularia collo-cygni</name>
    <dbReference type="NCBI Taxonomy" id="112498"/>
    <lineage>
        <taxon>Eukaryota</taxon>
        <taxon>Fungi</taxon>
        <taxon>Dikarya</taxon>
        <taxon>Ascomycota</taxon>
        <taxon>Pezizomycotina</taxon>
        <taxon>Dothideomycetes</taxon>
        <taxon>Dothideomycetidae</taxon>
        <taxon>Mycosphaerellales</taxon>
        <taxon>Mycosphaerellaceae</taxon>
        <taxon>Ramularia</taxon>
    </lineage>
</organism>
<keyword evidence="3" id="KW-1185">Reference proteome</keyword>
<feature type="signal peptide" evidence="1">
    <location>
        <begin position="1"/>
        <end position="17"/>
    </location>
</feature>
<protein>
    <submittedName>
        <fullName evidence="2">Uncharacterized protein</fullName>
    </submittedName>
</protein>
<dbReference type="GeneID" id="35602301"/>
<dbReference type="RefSeq" id="XP_023628207.1">
    <property type="nucleotide sequence ID" value="XM_023772439.1"/>
</dbReference>
<accession>A0A2D3V0L7</accession>
<reference evidence="2 3" key="1">
    <citation type="submission" date="2016-03" db="EMBL/GenBank/DDBJ databases">
        <authorList>
            <person name="Ploux O."/>
        </authorList>
    </citation>
    <scope>NUCLEOTIDE SEQUENCE [LARGE SCALE GENOMIC DNA]</scope>
    <source>
        <strain evidence="2 3">URUG2</strain>
    </source>
</reference>
<name>A0A2D3V0L7_9PEZI</name>
<evidence type="ECO:0000313" key="3">
    <source>
        <dbReference type="Proteomes" id="UP000225277"/>
    </source>
</evidence>
<sequence>MKFLSVGLLFFVAGALASDYLLTYSCYNKTGGINKNGNNESKLAGKVSEDFADKIEDKMEDWSDGKYEAKKKSIGRNTITIVCKNGGVDTKQQALDAVSDQQRIVNSHKDD</sequence>
<proteinExistence type="predicted"/>
<keyword evidence="1" id="KW-0732">Signal</keyword>
<evidence type="ECO:0000313" key="2">
    <source>
        <dbReference type="EMBL" id="CZT21318.1"/>
    </source>
</evidence>
<feature type="chain" id="PRO_5013797061" evidence="1">
    <location>
        <begin position="18"/>
        <end position="111"/>
    </location>
</feature>
<dbReference type="Proteomes" id="UP000225277">
    <property type="component" value="Unassembled WGS sequence"/>
</dbReference>
<dbReference type="AlphaFoldDB" id="A0A2D3V0L7"/>
<gene>
    <name evidence="2" type="ORF">RCC_07182</name>
</gene>